<evidence type="ECO:0008006" key="3">
    <source>
        <dbReference type="Google" id="ProtNLM"/>
    </source>
</evidence>
<reference evidence="1" key="1">
    <citation type="submission" date="2021-02" db="EMBL/GenBank/DDBJ databases">
        <authorList>
            <person name="Nowell W R."/>
        </authorList>
    </citation>
    <scope>NUCLEOTIDE SEQUENCE</scope>
    <source>
        <strain evidence="1">Ploen Becks lab</strain>
    </source>
</reference>
<dbReference type="OrthoDB" id="2325716at2759"/>
<dbReference type="PANTHER" id="PTHR19871:SF14">
    <property type="entry name" value="DUF4062 DOMAIN-CONTAINING PROTEIN"/>
    <property type="match status" value="1"/>
</dbReference>
<organism evidence="1 2">
    <name type="scientific">Brachionus calyciflorus</name>
    <dbReference type="NCBI Taxonomy" id="104777"/>
    <lineage>
        <taxon>Eukaryota</taxon>
        <taxon>Metazoa</taxon>
        <taxon>Spiralia</taxon>
        <taxon>Gnathifera</taxon>
        <taxon>Rotifera</taxon>
        <taxon>Eurotatoria</taxon>
        <taxon>Monogononta</taxon>
        <taxon>Pseudotrocha</taxon>
        <taxon>Ploima</taxon>
        <taxon>Brachionidae</taxon>
        <taxon>Brachionus</taxon>
    </lineage>
</organism>
<feature type="non-terminal residue" evidence="1">
    <location>
        <position position="1"/>
    </location>
</feature>
<proteinExistence type="predicted"/>
<evidence type="ECO:0000313" key="1">
    <source>
        <dbReference type="EMBL" id="CAF1097569.1"/>
    </source>
</evidence>
<dbReference type="InterPro" id="IPR027417">
    <property type="entry name" value="P-loop_NTPase"/>
</dbReference>
<dbReference type="SUPFAM" id="SSF52540">
    <property type="entry name" value="P-loop containing nucleoside triphosphate hydrolases"/>
    <property type="match status" value="1"/>
</dbReference>
<gene>
    <name evidence="1" type="ORF">OXX778_LOCUS20983</name>
</gene>
<evidence type="ECO:0000313" key="2">
    <source>
        <dbReference type="Proteomes" id="UP000663879"/>
    </source>
</evidence>
<dbReference type="AlphaFoldDB" id="A0A814NVL8"/>
<dbReference type="Proteomes" id="UP000663879">
    <property type="component" value="Unassembled WGS sequence"/>
</dbReference>
<dbReference type="Gene3D" id="3.40.50.300">
    <property type="entry name" value="P-loop containing nucleotide triphosphate hydrolases"/>
    <property type="match status" value="1"/>
</dbReference>
<dbReference type="InterPro" id="IPR052752">
    <property type="entry name" value="NACHT-WD_repeat"/>
</dbReference>
<dbReference type="PANTHER" id="PTHR19871">
    <property type="entry name" value="BETA TRANSDUCIN-RELATED PROTEIN"/>
    <property type="match status" value="1"/>
</dbReference>
<sequence>MNNLNHRENELFQEVLDHARFCNLTASKFHGRTDVLESVKKYIFDENNQKPYVIHGKSGCGKTAILAKVTSEILKIAPDPENYTVILRFLGTTPISTDIMRTIDLLIFQLSLLFNIPTREIKTKTQLDTKDCLSEVFEYISRNHPDKKVVIFLDSIDQLNTIYYTLEWFILKLPRNIKLIYSTLPDHHGILNRLKFRLENDEKQFLEINSLDCELAEIIIKDWLRKIDRNLSEVQSELLRDLFKKATLYPLYIKLIFDIVSKWTSFYVPDQEFKNCLNIDKCIVYIFKHLEKIHDKMLFSRTVIYMTMFRNGISENEIEDILSLDDDLLYDIFEFHAPPVRKLPIVLWARIKNNLKEYLVLKEIHDTRVFYWYHRRFIEVSNSYYLSKLNSNDRSVIVSNVIDFFNETWKNKPKPYKYNQYLTKKFGVKNGESEAIRDTSMQPT</sequence>
<comment type="caution">
    <text evidence="1">The sequence shown here is derived from an EMBL/GenBank/DDBJ whole genome shotgun (WGS) entry which is preliminary data.</text>
</comment>
<accession>A0A814NVL8</accession>
<dbReference type="EMBL" id="CAJNOC010007370">
    <property type="protein sequence ID" value="CAF1097569.1"/>
    <property type="molecule type" value="Genomic_DNA"/>
</dbReference>
<name>A0A814NVL8_9BILA</name>
<keyword evidence="2" id="KW-1185">Reference proteome</keyword>
<protein>
    <recommendedName>
        <fullName evidence="3">NACHT domain-containing protein</fullName>
    </recommendedName>
</protein>